<reference evidence="3 4" key="1">
    <citation type="submission" date="2019-07" db="EMBL/GenBank/DDBJ databases">
        <title>Draft genome assembly of a fouling barnacle, Amphibalanus amphitrite (Darwin, 1854): The first reference genome for Thecostraca.</title>
        <authorList>
            <person name="Kim W."/>
        </authorList>
    </citation>
    <scope>NUCLEOTIDE SEQUENCE [LARGE SCALE GENOMIC DNA]</scope>
    <source>
        <strain evidence="3">SNU_AA5</strain>
        <tissue evidence="3">Soma without cirri and trophi</tissue>
    </source>
</reference>
<feature type="domain" description="Endonuclease/exonuclease/phosphatase" evidence="2">
    <location>
        <begin position="18"/>
        <end position="166"/>
    </location>
</feature>
<sequence length="712" mass="76190">MDSSTLLFPGYTIVRKDRVGRSGGGVAIIHNNSITTTLMDVPGAGSPLESLWLRLAGRTQLIIGAIYRPPGEPLVPAIDELHDQLAHVMAKGTPMFVLGDTNFDVMQPSKPGVRAYKELLDSLSLSQLITSPTRPGVTSTLIDHIITSHPDLATAADVTPCNISDHDLITVSISGVKTRRQPTTVTVRSTRNLSQDALCLDLLVADWSAVYGATSATDKWSAWRAVWDPIIDRHLPLKEVKLRHKSQPWMYDEDVKEAMEARDRAREDKERTPCEETEQEFRRCRNAVKTAQHHACSEYFLSSFRRSKSTTWRDIRRFLISSKKPEPRPDGSSGRPAAWFDRLNSYFSTIGPSVADGLAALDTGETLHPRPPRVSSGAFRPRPATLPELSAALQLRSYILDHQHSRDNREILELAITVLGGAPKRAPTSQQATGASPTEDQQSAASLVWPGLAPSPAAAEEADGRLGRLSDNVQVSVATSTSVEITTVTTSVSSEMGPLPARTGRSRDAERSQEEEQEEQDEEEHEAPGAEVEDEHTELEKAAEGEAEVLKSVAGEVGSPAGVTAESAEEGTSASVAVTETETSTASAASEGTVTPQTEERSPEAAAEQGGAAPESATEGSGGAPADPAAEEVGTKGTLIFDLGPSASDELHDLVQQTVLDALMDEGLLSAITADTPVIEAEGSGVVFLEETGSGDGEEGHGRSSPFVSIHF</sequence>
<organism evidence="3 4">
    <name type="scientific">Amphibalanus amphitrite</name>
    <name type="common">Striped barnacle</name>
    <name type="synonym">Balanus amphitrite</name>
    <dbReference type="NCBI Taxonomy" id="1232801"/>
    <lineage>
        <taxon>Eukaryota</taxon>
        <taxon>Metazoa</taxon>
        <taxon>Ecdysozoa</taxon>
        <taxon>Arthropoda</taxon>
        <taxon>Crustacea</taxon>
        <taxon>Multicrustacea</taxon>
        <taxon>Cirripedia</taxon>
        <taxon>Thoracica</taxon>
        <taxon>Thoracicalcarea</taxon>
        <taxon>Balanomorpha</taxon>
        <taxon>Balanoidea</taxon>
        <taxon>Balanidae</taxon>
        <taxon>Amphibalaninae</taxon>
        <taxon>Amphibalanus</taxon>
    </lineage>
</organism>
<dbReference type="OrthoDB" id="10062692at2759"/>
<feature type="compositionally biased region" description="Basic and acidic residues" evidence="1">
    <location>
        <begin position="505"/>
        <end position="514"/>
    </location>
</feature>
<feature type="region of interest" description="Disordered" evidence="1">
    <location>
        <begin position="560"/>
        <end position="631"/>
    </location>
</feature>
<name>A0A6A4VGI0_AMPAM</name>
<gene>
    <name evidence="3" type="ORF">FJT64_009022</name>
</gene>
<keyword evidence="4" id="KW-1185">Reference proteome</keyword>
<feature type="compositionally biased region" description="Low complexity" evidence="1">
    <location>
        <begin position="572"/>
        <end position="595"/>
    </location>
</feature>
<dbReference type="Gene3D" id="3.60.10.10">
    <property type="entry name" value="Endonuclease/exonuclease/phosphatase"/>
    <property type="match status" value="1"/>
</dbReference>
<accession>A0A6A4VGI0</accession>
<evidence type="ECO:0000313" key="3">
    <source>
        <dbReference type="EMBL" id="KAF0293055.1"/>
    </source>
</evidence>
<dbReference type="Proteomes" id="UP000440578">
    <property type="component" value="Unassembled WGS sequence"/>
</dbReference>
<feature type="compositionally biased region" description="Polar residues" evidence="1">
    <location>
        <begin position="427"/>
        <end position="445"/>
    </location>
</feature>
<feature type="compositionally biased region" description="Acidic residues" evidence="1">
    <location>
        <begin position="515"/>
        <end position="537"/>
    </location>
</feature>
<evidence type="ECO:0000259" key="2">
    <source>
        <dbReference type="Pfam" id="PF03372"/>
    </source>
</evidence>
<feature type="region of interest" description="Disordered" evidence="1">
    <location>
        <begin position="423"/>
        <end position="445"/>
    </location>
</feature>
<comment type="caution">
    <text evidence="3">The sequence shown here is derived from an EMBL/GenBank/DDBJ whole genome shotgun (WGS) entry which is preliminary data.</text>
</comment>
<dbReference type="PANTHER" id="PTHR47510">
    <property type="entry name" value="REVERSE TRANSCRIPTASE DOMAIN-CONTAINING PROTEIN"/>
    <property type="match status" value="1"/>
</dbReference>
<dbReference type="InterPro" id="IPR005135">
    <property type="entry name" value="Endo/exonuclease/phosphatase"/>
</dbReference>
<proteinExistence type="predicted"/>
<feature type="compositionally biased region" description="Low complexity" evidence="1">
    <location>
        <begin position="604"/>
        <end position="617"/>
    </location>
</feature>
<feature type="region of interest" description="Disordered" evidence="1">
    <location>
        <begin position="488"/>
        <end position="544"/>
    </location>
</feature>
<feature type="region of interest" description="Disordered" evidence="1">
    <location>
        <begin position="693"/>
        <end position="712"/>
    </location>
</feature>
<dbReference type="SUPFAM" id="SSF56219">
    <property type="entry name" value="DNase I-like"/>
    <property type="match status" value="1"/>
</dbReference>
<evidence type="ECO:0000256" key="1">
    <source>
        <dbReference type="SAM" id="MobiDB-lite"/>
    </source>
</evidence>
<dbReference type="Pfam" id="PF03372">
    <property type="entry name" value="Exo_endo_phos"/>
    <property type="match status" value="1"/>
</dbReference>
<dbReference type="GO" id="GO:0003824">
    <property type="term" value="F:catalytic activity"/>
    <property type="evidence" value="ECO:0007669"/>
    <property type="project" value="InterPro"/>
</dbReference>
<protein>
    <recommendedName>
        <fullName evidence="2">Endonuclease/exonuclease/phosphatase domain-containing protein</fullName>
    </recommendedName>
</protein>
<dbReference type="AlphaFoldDB" id="A0A6A4VGI0"/>
<dbReference type="PANTHER" id="PTHR47510:SF3">
    <property type="entry name" value="ENDO_EXONUCLEASE_PHOSPHATASE DOMAIN-CONTAINING PROTEIN"/>
    <property type="match status" value="1"/>
</dbReference>
<evidence type="ECO:0000313" key="4">
    <source>
        <dbReference type="Proteomes" id="UP000440578"/>
    </source>
</evidence>
<dbReference type="EMBL" id="VIIS01001774">
    <property type="protein sequence ID" value="KAF0293055.1"/>
    <property type="molecule type" value="Genomic_DNA"/>
</dbReference>
<dbReference type="InterPro" id="IPR036691">
    <property type="entry name" value="Endo/exonu/phosph_ase_sf"/>
</dbReference>